<keyword evidence="3" id="KW-0547">Nucleotide-binding</keyword>
<keyword evidence="7" id="KW-1185">Reference proteome</keyword>
<dbReference type="PROSITE" id="PS50893">
    <property type="entry name" value="ABC_TRANSPORTER_2"/>
    <property type="match status" value="1"/>
</dbReference>
<dbReference type="PANTHER" id="PTHR42734">
    <property type="entry name" value="METAL TRANSPORT SYSTEM ATP-BINDING PROTEIN TM_0124-RELATED"/>
    <property type="match status" value="1"/>
</dbReference>
<evidence type="ECO:0000256" key="4">
    <source>
        <dbReference type="ARBA" id="ARBA00022840"/>
    </source>
</evidence>
<keyword evidence="4 6" id="KW-0067">ATP-binding</keyword>
<feature type="domain" description="ABC transporter" evidence="5">
    <location>
        <begin position="9"/>
        <end position="241"/>
    </location>
</feature>
<dbReference type="Pfam" id="PF00005">
    <property type="entry name" value="ABC_tran"/>
    <property type="match status" value="1"/>
</dbReference>
<evidence type="ECO:0000256" key="1">
    <source>
        <dbReference type="ARBA" id="ARBA00005417"/>
    </source>
</evidence>
<dbReference type="PANTHER" id="PTHR42734:SF5">
    <property type="entry name" value="IRON TRANSPORT SYSTEM ATP-BINDING PROTEIN HI_0361-RELATED"/>
    <property type="match status" value="1"/>
</dbReference>
<dbReference type="InterPro" id="IPR017871">
    <property type="entry name" value="ABC_transporter-like_CS"/>
</dbReference>
<reference evidence="7" key="1">
    <citation type="journal article" date="2019" name="Int. J. Syst. Evol. Microbiol.">
        <title>The Global Catalogue of Microorganisms (GCM) 10K type strain sequencing project: providing services to taxonomists for standard genome sequencing and annotation.</title>
        <authorList>
            <consortium name="The Broad Institute Genomics Platform"/>
            <consortium name="The Broad Institute Genome Sequencing Center for Infectious Disease"/>
            <person name="Wu L."/>
            <person name="Ma J."/>
        </authorList>
    </citation>
    <scope>NUCLEOTIDE SEQUENCE [LARGE SCALE GENOMIC DNA]</scope>
    <source>
        <strain evidence="7">TISTR 1511</strain>
    </source>
</reference>
<gene>
    <name evidence="6" type="ORF">ACFSUQ_09435</name>
</gene>
<protein>
    <submittedName>
        <fullName evidence="6">Metal ABC transporter ATP-binding protein</fullName>
    </submittedName>
</protein>
<name>A0ABW5RLD9_9MICO</name>
<dbReference type="InterPro" id="IPR003593">
    <property type="entry name" value="AAA+_ATPase"/>
</dbReference>
<evidence type="ECO:0000313" key="6">
    <source>
        <dbReference type="EMBL" id="MFD2675510.1"/>
    </source>
</evidence>
<evidence type="ECO:0000256" key="2">
    <source>
        <dbReference type="ARBA" id="ARBA00022448"/>
    </source>
</evidence>
<dbReference type="SUPFAM" id="SSF52540">
    <property type="entry name" value="P-loop containing nucleoside triphosphate hydrolases"/>
    <property type="match status" value="1"/>
</dbReference>
<dbReference type="RefSeq" id="WP_066059148.1">
    <property type="nucleotide sequence ID" value="NZ_JBHUNF010000010.1"/>
</dbReference>
<evidence type="ECO:0000313" key="7">
    <source>
        <dbReference type="Proteomes" id="UP001597453"/>
    </source>
</evidence>
<comment type="caution">
    <text evidence="6">The sequence shown here is derived from an EMBL/GenBank/DDBJ whole genome shotgun (WGS) entry which is preliminary data.</text>
</comment>
<dbReference type="Gene3D" id="3.40.50.300">
    <property type="entry name" value="P-loop containing nucleotide triphosphate hydrolases"/>
    <property type="match status" value="1"/>
</dbReference>
<dbReference type="Proteomes" id="UP001597453">
    <property type="component" value="Unassembled WGS sequence"/>
</dbReference>
<dbReference type="GO" id="GO:0005524">
    <property type="term" value="F:ATP binding"/>
    <property type="evidence" value="ECO:0007669"/>
    <property type="project" value="UniProtKB-KW"/>
</dbReference>
<evidence type="ECO:0000259" key="5">
    <source>
        <dbReference type="PROSITE" id="PS50893"/>
    </source>
</evidence>
<dbReference type="InterPro" id="IPR050153">
    <property type="entry name" value="Metal_Ion_Import_ABC"/>
</dbReference>
<dbReference type="CDD" id="cd03235">
    <property type="entry name" value="ABC_Metallic_Cations"/>
    <property type="match status" value="1"/>
</dbReference>
<evidence type="ECO:0000256" key="3">
    <source>
        <dbReference type="ARBA" id="ARBA00022741"/>
    </source>
</evidence>
<dbReference type="SMART" id="SM00382">
    <property type="entry name" value="AAA"/>
    <property type="match status" value="1"/>
</dbReference>
<dbReference type="EMBL" id="JBHUNF010000010">
    <property type="protein sequence ID" value="MFD2675510.1"/>
    <property type="molecule type" value="Genomic_DNA"/>
</dbReference>
<proteinExistence type="inferred from homology"/>
<sequence>MTQTSPIPLRVDHLSVGYRGETALEDATFSARAGRVLGIVGPNGAGKSTLLRAALGLIPHDEGHVEFFGAPLRYARQRVGYMPQAKQLDFDFPMNVTDLVRMGTFGHHRPWQRLRPEQHQHVAAALQLTGIESLAQRQIGELSGGQRQRALLARTIAGNPDLILLDEPFAGVDMQSESVIFDALRKLCEQGATVILVHHDLTSVRQHCHDVLLLNKRVIAFGSIATTLTRRNLEATYRHTILPYGTC</sequence>
<dbReference type="InterPro" id="IPR027417">
    <property type="entry name" value="P-loop_NTPase"/>
</dbReference>
<keyword evidence="2" id="KW-0813">Transport</keyword>
<dbReference type="PROSITE" id="PS00211">
    <property type="entry name" value="ABC_TRANSPORTER_1"/>
    <property type="match status" value="1"/>
</dbReference>
<organism evidence="6 7">
    <name type="scientific">Gulosibacter bifidus</name>
    <dbReference type="NCBI Taxonomy" id="272239"/>
    <lineage>
        <taxon>Bacteria</taxon>
        <taxon>Bacillati</taxon>
        <taxon>Actinomycetota</taxon>
        <taxon>Actinomycetes</taxon>
        <taxon>Micrococcales</taxon>
        <taxon>Microbacteriaceae</taxon>
        <taxon>Gulosibacter</taxon>
    </lineage>
</organism>
<dbReference type="InterPro" id="IPR003439">
    <property type="entry name" value="ABC_transporter-like_ATP-bd"/>
</dbReference>
<accession>A0ABW5RLD9</accession>
<comment type="similarity">
    <text evidence="1">Belongs to the ABC transporter superfamily.</text>
</comment>